<gene>
    <name evidence="3" type="ORF">PCOR1329_LOCUS58527</name>
</gene>
<proteinExistence type="predicted"/>
<accession>A0ABN9VLN3</accession>
<sequence length="1670" mass="186604">MGDKRLYPDLPCAAAEQTDWSLSKGAEPKDPRMTSWPCQGTHTVSSYTSNRFGVWLTCERCAFRLDHAPKMGCSGKYRKEPKAALVAAALRRLQESGDTPTAARVEAHMEAIEAERAIETGHYIKSDPDKEGYWTARKTKTEGVKVEIKTDPGGPSAAARPSTGVPTAARTVRAVGADLSSAASDSTARSSTWDVVSSAAADLGETPTFTTKQRDLLIEWAVLARGVMRLKVKPEVKQEAYVAMPVPGDMGDVLMKFGNASGLRRSRVFSSFEVDSRTDEGFNCQRINLEQGYDLHSGWSTPELNRFRREAENIIGRPLRMVRVDACQVGMRDEHGALRSKSRGILTSDENFTQWMALHCAKDHPRSPLEGHDAVAASAYYPDPMIRRLVKGFAKDLRGQDFEEDFWAMSALQDCEEQLYGIESGIDKHFKKMPEDNVTLDKVKSWLVDLHILGGHMSKTNMKAMLQRRGCQTWQQALVDELICDACTDTQDTQHQAVVSPSLPPKLWQAVKLDCFELEVHHRKPFAVLYMGAACKLAVRSVFKEVDTKGKKAYFEPSGAQVLSAFLEDWWQHKPRCQFLILDPGGGFVSNQLREWCGKNAAGIIQSPGEFHGLTADMEILIRQIKKTARRISLDEPTLSLADCASLACAAHNNQHKASGYTPVQWAHGTNHQGHQFAEEAGRLDGDGLAHTELHRLLAERVYLEEQARSVATRLRHSMRQKLLSIKIGDWIIALAIEPKVNLQRERADESASIEDEISVAWIVHGTRLIRCHPTQLRSSSQREVVVASLKGNIDRDSPTNASNAFQGAGRGEFTDLAGDLPSEREIAESLAIGVNFVLVLRLETTVQTFIQFLKMFLQFCLEYQFQRMMMNQAEIFTKGTKSRVIRTGSRSGGPGRGTRHLPTTRFMGQKRRRRRQPEEITRGLAGALIGDEAAVVLREGSPAEPLGVGPDSADGPVAKGFAGNQDPAGGGPTGEADERDKEEPEAKRIKLGEMDLMTRDFEDEVKYLEAWDSFNNQSVAYLEDTTIEREVIEVATDFAHIGAFLQDSTVWLSKRLGDGKATEVTYSKLAPGQQREFDKAMCKEISQVIATKVLKRIAQEELTEIDESRLLKTRRALTYKYQEGGARKPKARPVILGHQHPSLTELSTAAPTLGKLARNMLFQVCAQRKFKLKFGDVSSAFLQTDASEEFESLSVKVPTEVAHAFPDELGRPSQILRMVKSFYGLTTAPRAWRIDISRKLRDRGWRQLRADQCAWILLGSNNQLKGIIGVHVDDFIIGGDETSKLHRDAEKAILDLYRWGAWTSGQAEFSGPRARQFNNFSITLDLYDYTNKFITEAEIDADRKKQAHLPLEPKEISLLRGVLGTASWRAQQVPPQYAVDAGLALSQVNNAKIRDLVNANKLVKDMRKSASQVIKFHRFENYDWHKLWMVQWADASDKLRPDGSKTGGLVTGLSTPDFANGSMANVSILGWRSFKLPRKTSGCNNNETQSTALGDEMLWLSRLMWAEFHEVEPTRWKLDDTVKTVPGMPITDSRGLYDAILKSESPQLGMRSFRSGEEARGIKEQILRTDVSFRWVNGLAMLADSLTKPGYPARHVMEEFLATQRWKCTFDEMFQSGRRRQRDGKGAFADAPEEADSGCMESLLDPLESLCDDSFLSDSTRSPMRSRCM</sequence>
<feature type="domain" description="Reverse transcriptase Ty1/copia-type" evidence="2">
    <location>
        <begin position="1117"/>
        <end position="1341"/>
    </location>
</feature>
<dbReference type="Pfam" id="PF07727">
    <property type="entry name" value="RVT_2"/>
    <property type="match status" value="1"/>
</dbReference>
<reference evidence="3" key="1">
    <citation type="submission" date="2023-10" db="EMBL/GenBank/DDBJ databases">
        <authorList>
            <person name="Chen Y."/>
            <person name="Shah S."/>
            <person name="Dougan E. K."/>
            <person name="Thang M."/>
            <person name="Chan C."/>
        </authorList>
    </citation>
    <scope>NUCLEOTIDE SEQUENCE [LARGE SCALE GENOMIC DNA]</scope>
</reference>
<feature type="region of interest" description="Disordered" evidence="1">
    <location>
        <begin position="942"/>
        <end position="989"/>
    </location>
</feature>
<evidence type="ECO:0000313" key="4">
    <source>
        <dbReference type="Proteomes" id="UP001189429"/>
    </source>
</evidence>
<name>A0ABN9VLN3_9DINO</name>
<feature type="region of interest" description="Disordered" evidence="1">
    <location>
        <begin position="882"/>
        <end position="924"/>
    </location>
</feature>
<evidence type="ECO:0000259" key="2">
    <source>
        <dbReference type="Pfam" id="PF07727"/>
    </source>
</evidence>
<feature type="region of interest" description="Disordered" evidence="1">
    <location>
        <begin position="147"/>
        <end position="166"/>
    </location>
</feature>
<dbReference type="Gene3D" id="3.30.420.10">
    <property type="entry name" value="Ribonuclease H-like superfamily/Ribonuclease H"/>
    <property type="match status" value="1"/>
</dbReference>
<evidence type="ECO:0000256" key="1">
    <source>
        <dbReference type="SAM" id="MobiDB-lite"/>
    </source>
</evidence>
<dbReference type="Proteomes" id="UP001189429">
    <property type="component" value="Unassembled WGS sequence"/>
</dbReference>
<feature type="compositionally biased region" description="Basic and acidic residues" evidence="1">
    <location>
        <begin position="977"/>
        <end position="989"/>
    </location>
</feature>
<comment type="caution">
    <text evidence="3">The sequence shown here is derived from an EMBL/GenBank/DDBJ whole genome shotgun (WGS) entry which is preliminary data.</text>
</comment>
<keyword evidence="4" id="KW-1185">Reference proteome</keyword>
<dbReference type="InterPro" id="IPR013103">
    <property type="entry name" value="RVT_2"/>
</dbReference>
<organism evidence="3 4">
    <name type="scientific">Prorocentrum cordatum</name>
    <dbReference type="NCBI Taxonomy" id="2364126"/>
    <lineage>
        <taxon>Eukaryota</taxon>
        <taxon>Sar</taxon>
        <taxon>Alveolata</taxon>
        <taxon>Dinophyceae</taxon>
        <taxon>Prorocentrales</taxon>
        <taxon>Prorocentraceae</taxon>
        <taxon>Prorocentrum</taxon>
    </lineage>
</organism>
<dbReference type="EMBL" id="CAUYUJ010017262">
    <property type="protein sequence ID" value="CAK0873270.1"/>
    <property type="molecule type" value="Genomic_DNA"/>
</dbReference>
<evidence type="ECO:0000313" key="3">
    <source>
        <dbReference type="EMBL" id="CAK0873270.1"/>
    </source>
</evidence>
<protein>
    <recommendedName>
        <fullName evidence="2">Reverse transcriptase Ty1/copia-type domain-containing protein</fullName>
    </recommendedName>
</protein>
<dbReference type="InterPro" id="IPR036397">
    <property type="entry name" value="RNaseH_sf"/>
</dbReference>